<dbReference type="SUPFAM" id="SSF103506">
    <property type="entry name" value="Mitochondrial carrier"/>
    <property type="match status" value="1"/>
</dbReference>
<dbReference type="FunCoup" id="Q753E3">
    <property type="interactions" value="31"/>
</dbReference>
<evidence type="ECO:0000256" key="2">
    <source>
        <dbReference type="ARBA" id="ARBA00022692"/>
    </source>
</evidence>
<keyword evidence="3" id="KW-1133">Transmembrane helix</keyword>
<dbReference type="Gene3D" id="1.50.40.10">
    <property type="entry name" value="Mitochondrial carrier domain"/>
    <property type="match status" value="1"/>
</dbReference>
<dbReference type="RefSeq" id="NP_985920.1">
    <property type="nucleotide sequence ID" value="NM_211275.1"/>
</dbReference>
<dbReference type="KEGG" id="ago:AGOS_AFR373W"/>
<keyword evidence="7" id="KW-1185">Reference proteome</keyword>
<dbReference type="AlphaFoldDB" id="Q753E3"/>
<name>Q753E3_EREGS</name>
<dbReference type="STRING" id="284811.Q753E3"/>
<reference evidence="6 7" key="1">
    <citation type="journal article" date="2004" name="Science">
        <title>The Ashbya gossypii genome as a tool for mapping the ancient Saccharomyces cerevisiae genome.</title>
        <authorList>
            <person name="Dietrich F.S."/>
            <person name="Voegeli S."/>
            <person name="Brachat S."/>
            <person name="Lerch A."/>
            <person name="Gates K."/>
            <person name="Steiner S."/>
            <person name="Mohr C."/>
            <person name="Pohlmann R."/>
            <person name="Luedi P."/>
            <person name="Choi S."/>
            <person name="Wing R.A."/>
            <person name="Flavier A."/>
            <person name="Gaffney T.D."/>
            <person name="Philippsen P."/>
        </authorList>
    </citation>
    <scope>NUCLEOTIDE SEQUENCE [LARGE SCALE GENOMIC DNA]</scope>
    <source>
        <strain evidence="7">ATCC 10895 / CBS 109.51 / FGSC 9923 / NRRL Y-1056</strain>
    </source>
</reference>
<dbReference type="EMBL" id="AE016819">
    <property type="protein sequence ID" value="AAS53744.1"/>
    <property type="molecule type" value="Genomic_DNA"/>
</dbReference>
<feature type="compositionally biased region" description="Acidic residues" evidence="5">
    <location>
        <begin position="161"/>
        <end position="171"/>
    </location>
</feature>
<evidence type="ECO:0000256" key="3">
    <source>
        <dbReference type="ARBA" id="ARBA00022989"/>
    </source>
</evidence>
<dbReference type="Proteomes" id="UP000000591">
    <property type="component" value="Chromosome VI"/>
</dbReference>
<protein>
    <submittedName>
        <fullName evidence="6">AFR373Wp</fullName>
    </submittedName>
</protein>
<dbReference type="OrthoDB" id="77989at2759"/>
<keyword evidence="2" id="KW-0812">Transmembrane</keyword>
<dbReference type="eggNOG" id="ENOG502RQI2">
    <property type="taxonomic scope" value="Eukaryota"/>
</dbReference>
<dbReference type="OMA" id="ELWRGWR"/>
<accession>Q753E3</accession>
<dbReference type="HOGENOM" id="CLU_029376_0_0_1"/>
<reference evidence="7" key="2">
    <citation type="journal article" date="2013" name="G3 (Bethesda)">
        <title>Genomes of Ashbya fungi isolated from insects reveal four mating-type loci, numerous translocations, lack of transposons, and distinct gene duplications.</title>
        <authorList>
            <person name="Dietrich F.S."/>
            <person name="Voegeli S."/>
            <person name="Kuo S."/>
            <person name="Philippsen P."/>
        </authorList>
    </citation>
    <scope>GENOME REANNOTATION</scope>
    <source>
        <strain evidence="7">ATCC 10895 / CBS 109.51 / FGSC 9923 / NRRL Y-1056</strain>
    </source>
</reference>
<evidence type="ECO:0000256" key="1">
    <source>
        <dbReference type="ARBA" id="ARBA00004370"/>
    </source>
</evidence>
<evidence type="ECO:0000313" key="6">
    <source>
        <dbReference type="EMBL" id="AAS53744.1"/>
    </source>
</evidence>
<evidence type="ECO:0000256" key="4">
    <source>
        <dbReference type="ARBA" id="ARBA00023136"/>
    </source>
</evidence>
<organism evidence="6 7">
    <name type="scientific">Eremothecium gossypii (strain ATCC 10895 / CBS 109.51 / FGSC 9923 / NRRL Y-1056)</name>
    <name type="common">Yeast</name>
    <name type="synonym">Ashbya gossypii</name>
    <dbReference type="NCBI Taxonomy" id="284811"/>
    <lineage>
        <taxon>Eukaryota</taxon>
        <taxon>Fungi</taxon>
        <taxon>Dikarya</taxon>
        <taxon>Ascomycota</taxon>
        <taxon>Saccharomycotina</taxon>
        <taxon>Saccharomycetes</taxon>
        <taxon>Saccharomycetales</taxon>
        <taxon>Saccharomycetaceae</taxon>
        <taxon>Eremothecium</taxon>
    </lineage>
</organism>
<dbReference type="InterPro" id="IPR023395">
    <property type="entry name" value="MCP_dom_sf"/>
</dbReference>
<dbReference type="GO" id="GO:0008053">
    <property type="term" value="P:mitochondrial fusion"/>
    <property type="evidence" value="ECO:0000318"/>
    <property type="project" value="GO_Central"/>
</dbReference>
<comment type="subcellular location">
    <subcellularLocation>
        <location evidence="1">Membrane</location>
    </subcellularLocation>
</comment>
<proteinExistence type="predicted"/>
<dbReference type="GeneID" id="4622190"/>
<dbReference type="GO" id="GO:0016020">
    <property type="term" value="C:membrane"/>
    <property type="evidence" value="ECO:0007669"/>
    <property type="project" value="UniProtKB-SubCell"/>
</dbReference>
<gene>
    <name evidence="6" type="ORF">AGOS_AFR373W</name>
</gene>
<evidence type="ECO:0000313" key="7">
    <source>
        <dbReference type="Proteomes" id="UP000000591"/>
    </source>
</evidence>
<keyword evidence="4" id="KW-0472">Membrane</keyword>
<evidence type="ECO:0000256" key="5">
    <source>
        <dbReference type="SAM" id="MobiDB-lite"/>
    </source>
</evidence>
<sequence length="467" mass="53097">MDDLGNHTQLRPYYDPETFNAGYTAVFKPDRGVVDACGQTIASKLNTVAQQGVKKFGRKIGGQGRMLSELTTGLKARFDGEPRLEGLDGRVAKGFGQLEWNDLLNYRMWQGLLQRLLQDFLRKYCQHLIQLPFDTARLLLQVGDFGGVESAQQRQDKAAGGDEDSGDEDVDYFPSISSQINDSERWRGHTDDPDATKTHVVQPTGLHTMDVLNAVMDKEGTRGVWRANNTIFIYNFLSESLDAWFTGLLSPFLQIPDPYFIDIINSPDVQKSVALTFAAAIFTGLVLLPLDVIKTRLVVGAVASTHERSLRRLVKRWSWREYIHSLPGELVVLNVLNSLLSKAFRVFTSIGLHRQYNIDRFSSRYAFHTLEFLSDSLQLFFKLPVEALLKRAELHYILEPASPFHLPASELIVRPRAYHNVFVTLRDYHRLPELWRGWRIGLTGVVCSHGLRLMEAQQTVLEEEEKF</sequence>
<feature type="region of interest" description="Disordered" evidence="5">
    <location>
        <begin position="151"/>
        <end position="171"/>
    </location>
</feature>
<dbReference type="InParanoid" id="Q753E3"/>